<dbReference type="AlphaFoldDB" id="A0A4Q8ABF7"/>
<dbReference type="OrthoDB" id="4843507at2"/>
<name>A0A4Q8ABF7_9MICC</name>
<dbReference type="PROSITE" id="PS51257">
    <property type="entry name" value="PROKAR_LIPOPROTEIN"/>
    <property type="match status" value="1"/>
</dbReference>
<feature type="signal peptide" evidence="1">
    <location>
        <begin position="1"/>
        <end position="28"/>
    </location>
</feature>
<gene>
    <name evidence="3" type="ORF">EV380_0933</name>
</gene>
<keyword evidence="4" id="KW-1185">Reference proteome</keyword>
<comment type="caution">
    <text evidence="3">The sequence shown here is derived from an EMBL/GenBank/DDBJ whole genome shotgun (WGS) entry which is preliminary data.</text>
</comment>
<sequence length="306" mass="32572">MTTKPPARTRWIALPAIAAVALISGCTAAETEADVSASLSSMQASVPEALSLSESGRQENLSSRRLAPVYWSGRIDGEDRLYREFVQAEDQGDPITTSLYYMMANEPFDPDFTSVWNAEASIGTSISDDNTITVDVGPGAFAADVTPEQAELAVQQLVYTATAAAWTSGLLSEGAAPGVRLLIGGRTGQSAFDHVDLDRRLVRDAQLRAPVWIIDPQYGAKQKADSATLNGVAEEYPGGLHWKVAEAENPEQVVADGTFERDQLDGEAFSASIPLPPGIYEVTVWGIGSDGAEHGADTKHFTIGEG</sequence>
<reference evidence="3 4" key="1">
    <citation type="submission" date="2019-02" db="EMBL/GenBank/DDBJ databases">
        <title>Sequencing the genomes of 1000 actinobacteria strains.</title>
        <authorList>
            <person name="Klenk H.-P."/>
        </authorList>
    </citation>
    <scope>NUCLEOTIDE SEQUENCE [LARGE SCALE GENOMIC DNA]</scope>
    <source>
        <strain evidence="3 4">DSM 17364</strain>
    </source>
</reference>
<dbReference type="Proteomes" id="UP000292685">
    <property type="component" value="Unassembled WGS sequence"/>
</dbReference>
<proteinExistence type="predicted"/>
<feature type="chain" id="PRO_5021030738" evidence="1">
    <location>
        <begin position="29"/>
        <end position="306"/>
    </location>
</feature>
<keyword evidence="1" id="KW-0732">Signal</keyword>
<evidence type="ECO:0000256" key="1">
    <source>
        <dbReference type="SAM" id="SignalP"/>
    </source>
</evidence>
<protein>
    <submittedName>
        <fullName evidence="3">Sporulation and spore germination protein</fullName>
    </submittedName>
</protein>
<dbReference type="SMART" id="SM00909">
    <property type="entry name" value="Germane"/>
    <property type="match status" value="1"/>
</dbReference>
<dbReference type="Pfam" id="PF10646">
    <property type="entry name" value="Germane"/>
    <property type="match status" value="1"/>
</dbReference>
<accession>A0A4Q8ABF7</accession>
<evidence type="ECO:0000313" key="3">
    <source>
        <dbReference type="EMBL" id="RZU61364.1"/>
    </source>
</evidence>
<feature type="domain" description="GerMN" evidence="2">
    <location>
        <begin position="95"/>
        <end position="192"/>
    </location>
</feature>
<evidence type="ECO:0000259" key="2">
    <source>
        <dbReference type="SMART" id="SM00909"/>
    </source>
</evidence>
<dbReference type="EMBL" id="SHLA01000001">
    <property type="protein sequence ID" value="RZU61364.1"/>
    <property type="molecule type" value="Genomic_DNA"/>
</dbReference>
<dbReference type="RefSeq" id="WP_130449666.1">
    <property type="nucleotide sequence ID" value="NZ_SHLA01000001.1"/>
</dbReference>
<evidence type="ECO:0000313" key="4">
    <source>
        <dbReference type="Proteomes" id="UP000292685"/>
    </source>
</evidence>
<dbReference type="InterPro" id="IPR019606">
    <property type="entry name" value="GerMN"/>
</dbReference>
<organism evidence="3 4">
    <name type="scientific">Zhihengliuella halotolerans</name>
    <dbReference type="NCBI Taxonomy" id="370736"/>
    <lineage>
        <taxon>Bacteria</taxon>
        <taxon>Bacillati</taxon>
        <taxon>Actinomycetota</taxon>
        <taxon>Actinomycetes</taxon>
        <taxon>Micrococcales</taxon>
        <taxon>Micrococcaceae</taxon>
        <taxon>Zhihengliuella</taxon>
    </lineage>
</organism>